<evidence type="ECO:0000256" key="1">
    <source>
        <dbReference type="SAM" id="MobiDB-lite"/>
    </source>
</evidence>
<organism evidence="2 3">
    <name type="scientific">Cinchona calisaya</name>
    <dbReference type="NCBI Taxonomy" id="153742"/>
    <lineage>
        <taxon>Eukaryota</taxon>
        <taxon>Viridiplantae</taxon>
        <taxon>Streptophyta</taxon>
        <taxon>Embryophyta</taxon>
        <taxon>Tracheophyta</taxon>
        <taxon>Spermatophyta</taxon>
        <taxon>Magnoliopsida</taxon>
        <taxon>eudicotyledons</taxon>
        <taxon>Gunneridae</taxon>
        <taxon>Pentapetalae</taxon>
        <taxon>asterids</taxon>
        <taxon>lamiids</taxon>
        <taxon>Gentianales</taxon>
        <taxon>Rubiaceae</taxon>
        <taxon>Cinchonoideae</taxon>
        <taxon>Cinchoneae</taxon>
        <taxon>Cinchona</taxon>
    </lineage>
</organism>
<dbReference type="AlphaFoldDB" id="A0ABD2ZKU2"/>
<sequence>MVKTTFPVTKEDSNGRWVCNKDYSTCAKNGDQDIKQDSYGHDTGNLSSNQNPSNPTNWTGQEKEMDKTRFLVANEVRMAKDAEAAMDLHVNKATEKIAHQEAKCIQNLNANQFIGDPHQDTNGRIICDSDYSTRATYGD</sequence>
<evidence type="ECO:0008006" key="4">
    <source>
        <dbReference type="Google" id="ProtNLM"/>
    </source>
</evidence>
<proteinExistence type="predicted"/>
<comment type="caution">
    <text evidence="2">The sequence shown here is derived from an EMBL/GenBank/DDBJ whole genome shotgun (WGS) entry which is preliminary data.</text>
</comment>
<protein>
    <recommendedName>
        <fullName evidence="4">Late embryogenesis abundant protein</fullName>
    </recommendedName>
</protein>
<dbReference type="Proteomes" id="UP001630127">
    <property type="component" value="Unassembled WGS sequence"/>
</dbReference>
<reference evidence="2 3" key="1">
    <citation type="submission" date="2024-11" db="EMBL/GenBank/DDBJ databases">
        <title>A near-complete genome assembly of Cinchona calisaya.</title>
        <authorList>
            <person name="Lian D.C."/>
            <person name="Zhao X.W."/>
            <person name="Wei L."/>
        </authorList>
    </citation>
    <scope>NUCLEOTIDE SEQUENCE [LARGE SCALE GENOMIC DNA]</scope>
    <source>
        <tissue evidence="2">Nenye</tissue>
    </source>
</reference>
<feature type="compositionally biased region" description="Basic and acidic residues" evidence="1">
    <location>
        <begin position="30"/>
        <end position="40"/>
    </location>
</feature>
<feature type="region of interest" description="Disordered" evidence="1">
    <location>
        <begin position="30"/>
        <end position="64"/>
    </location>
</feature>
<evidence type="ECO:0000313" key="3">
    <source>
        <dbReference type="Proteomes" id="UP001630127"/>
    </source>
</evidence>
<dbReference type="EMBL" id="JBJUIK010000009">
    <property type="protein sequence ID" value="KAL3518747.1"/>
    <property type="molecule type" value="Genomic_DNA"/>
</dbReference>
<name>A0ABD2ZKU2_9GENT</name>
<feature type="compositionally biased region" description="Polar residues" evidence="1">
    <location>
        <begin position="44"/>
        <end position="60"/>
    </location>
</feature>
<keyword evidence="3" id="KW-1185">Reference proteome</keyword>
<gene>
    <name evidence="2" type="ORF">ACH5RR_021336</name>
</gene>
<evidence type="ECO:0000313" key="2">
    <source>
        <dbReference type="EMBL" id="KAL3518747.1"/>
    </source>
</evidence>
<accession>A0ABD2ZKU2</accession>